<comment type="caution">
    <text evidence="3">The sequence shown here is derived from an EMBL/GenBank/DDBJ whole genome shotgun (WGS) entry which is preliminary data.</text>
</comment>
<dbReference type="GO" id="GO:0005634">
    <property type="term" value="C:nucleus"/>
    <property type="evidence" value="ECO:0007669"/>
    <property type="project" value="TreeGrafter"/>
</dbReference>
<dbReference type="InterPro" id="IPR014756">
    <property type="entry name" value="Ig_E-set"/>
</dbReference>
<organism evidence="3 4">
    <name type="scientific">Coptis chinensis</name>
    <dbReference type="NCBI Taxonomy" id="261450"/>
    <lineage>
        <taxon>Eukaryota</taxon>
        <taxon>Viridiplantae</taxon>
        <taxon>Streptophyta</taxon>
        <taxon>Embryophyta</taxon>
        <taxon>Tracheophyta</taxon>
        <taxon>Spermatophyta</taxon>
        <taxon>Magnoliopsida</taxon>
        <taxon>Ranunculales</taxon>
        <taxon>Ranunculaceae</taxon>
        <taxon>Coptidoideae</taxon>
        <taxon>Coptis</taxon>
    </lineage>
</organism>
<accession>A0A835HKK4</accession>
<proteinExistence type="predicted"/>
<reference evidence="3 4" key="1">
    <citation type="submission" date="2020-10" db="EMBL/GenBank/DDBJ databases">
        <title>The Coptis chinensis genome and diversification of protoberbering-type alkaloids.</title>
        <authorList>
            <person name="Wang B."/>
            <person name="Shu S."/>
            <person name="Song C."/>
            <person name="Liu Y."/>
        </authorList>
    </citation>
    <scope>NUCLEOTIDE SEQUENCE [LARGE SCALE GENOMIC DNA]</scope>
    <source>
        <strain evidence="3">HL-2020</strain>
        <tissue evidence="3">Leaf</tissue>
    </source>
</reference>
<dbReference type="SUPFAM" id="SSF81296">
    <property type="entry name" value="E set domains"/>
    <property type="match status" value="1"/>
</dbReference>
<dbReference type="EMBL" id="JADFTS010000006">
    <property type="protein sequence ID" value="KAF9601199.1"/>
    <property type="molecule type" value="Genomic_DNA"/>
</dbReference>
<dbReference type="PANTHER" id="PTHR23335:SF29">
    <property type="entry name" value="CALMODULIN-BINDING TRANSCRIPTION ACTIVATOR 1"/>
    <property type="match status" value="1"/>
</dbReference>
<name>A0A835HKK4_9MAGN</name>
<keyword evidence="1" id="KW-0040">ANK repeat</keyword>
<dbReference type="InterPro" id="IPR048248">
    <property type="entry name" value="PUA_eIF2d-like"/>
</dbReference>
<dbReference type="InterPro" id="IPR013783">
    <property type="entry name" value="Ig-like_fold"/>
</dbReference>
<dbReference type="Gene3D" id="3.10.400.20">
    <property type="match status" value="1"/>
</dbReference>
<dbReference type="GO" id="GO:0003712">
    <property type="term" value="F:transcription coregulator activity"/>
    <property type="evidence" value="ECO:0007669"/>
    <property type="project" value="TreeGrafter"/>
</dbReference>
<dbReference type="PROSITE" id="PS50890">
    <property type="entry name" value="PUA"/>
    <property type="match status" value="1"/>
</dbReference>
<dbReference type="Proteomes" id="UP000631114">
    <property type="component" value="Unassembled WGS sequence"/>
</dbReference>
<evidence type="ECO:0000256" key="1">
    <source>
        <dbReference type="ARBA" id="ARBA00023043"/>
    </source>
</evidence>
<sequence length="489" mass="55130">MFLKSQEDLAKYKWSCMFGEVEVPAEVLANNVIQCHAPHHKVGRIPFYVTCSNRVACSEVREFEFRVNRTQDFMMTGPNSVGTSDMLLNIRFQNLLSLGSVCHIGSVEIDGENSHRSGSIKLMMKEDDEGFLMKVTKDGKGPNLLDKEGQGVVIHLAGALGYDWVIAPTVAADVNINFRDMNGWAALHWATFCGRCLFERLTTAIHNVTQATARIHQVYKIQSFQRKQLVEYDDKIFGMSDERALSLISIKKHRLGLHDEPVHVATMRIHNKFHGWKGRKEFLVIRQRIIKIQVNAIVLLFASTPQSNDLLWVLWELCGLSRFCWPLALRHFPEGGKVSHFIIGGAYLMFPGISIPAEGVPPFQSGQPWAVIVPNNVAPIAVGTTTMSSTEALKAGLRGKALLITHYYRDSLWQFSTLSPIKQKKIADELDRRTPQEILKKLEDVQNKIIGIGFCEQVLRPDLLIDLVVDLNVQIPVQFLEAFPLLLPH</sequence>
<feature type="domain" description="Eukaryotic translation initiation factor 2D-like PUA RNA-binding" evidence="2">
    <location>
        <begin position="336"/>
        <end position="410"/>
    </location>
</feature>
<dbReference type="CDD" id="cd21156">
    <property type="entry name" value="PUA_eIF2d-like"/>
    <property type="match status" value="1"/>
</dbReference>
<protein>
    <recommendedName>
        <fullName evidence="2">Eukaryotic translation initiation factor 2D-like PUA RNA-binding domain-containing protein</fullName>
    </recommendedName>
</protein>
<evidence type="ECO:0000313" key="4">
    <source>
        <dbReference type="Proteomes" id="UP000631114"/>
    </source>
</evidence>
<dbReference type="InterPro" id="IPR036770">
    <property type="entry name" value="Ankyrin_rpt-contain_sf"/>
</dbReference>
<dbReference type="OrthoDB" id="407555at2759"/>
<dbReference type="SUPFAM" id="SSF88697">
    <property type="entry name" value="PUA domain-like"/>
    <property type="match status" value="1"/>
</dbReference>
<dbReference type="InterPro" id="IPR015947">
    <property type="entry name" value="PUA-like_sf"/>
</dbReference>
<dbReference type="Gene3D" id="2.60.40.10">
    <property type="entry name" value="Immunoglobulins"/>
    <property type="match status" value="1"/>
</dbReference>
<dbReference type="PANTHER" id="PTHR23335">
    <property type="entry name" value="CALMODULIN-BINDING TRANSCRIPTION ACTIVATOR CAMTA"/>
    <property type="match status" value="1"/>
</dbReference>
<dbReference type="GO" id="GO:0006357">
    <property type="term" value="P:regulation of transcription by RNA polymerase II"/>
    <property type="evidence" value="ECO:0007669"/>
    <property type="project" value="TreeGrafter"/>
</dbReference>
<keyword evidence="4" id="KW-1185">Reference proteome</keyword>
<gene>
    <name evidence="3" type="ORF">IFM89_017384</name>
</gene>
<dbReference type="GO" id="GO:0003690">
    <property type="term" value="F:double-stranded DNA binding"/>
    <property type="evidence" value="ECO:0007669"/>
    <property type="project" value="TreeGrafter"/>
</dbReference>
<evidence type="ECO:0000313" key="3">
    <source>
        <dbReference type="EMBL" id="KAF9601199.1"/>
    </source>
</evidence>
<dbReference type="AlphaFoldDB" id="A0A835HKK4"/>
<dbReference type="Pfam" id="PF26292">
    <property type="entry name" value="PUA_elF2D"/>
    <property type="match status" value="1"/>
</dbReference>
<dbReference type="SUPFAM" id="SSF48403">
    <property type="entry name" value="Ankyrin repeat"/>
    <property type="match status" value="1"/>
</dbReference>
<evidence type="ECO:0000259" key="2">
    <source>
        <dbReference type="Pfam" id="PF26292"/>
    </source>
</evidence>